<accession>A0A8B8I3A2</accession>
<keyword evidence="1" id="KW-0472">Membrane</keyword>
<dbReference type="OMA" id="IIKWFIP"/>
<sequence>MDLKEIIKWFIPCFHVLLYYRIYKINFRLIICLFLLSPCPSFAGKVYHSDVVLNSYNVNNNTKNIGLFNEYQDQDHDRMNAPRTYKSYEDTSVGRTFGRPFKKMIQAMIPLAFQLGAAATWATVAALVGVKTLAVTLIILKLLLIAGAAKIGALFASKGHDHHQAWTPQQKEIHLHIHNGGLHGDEQSVPISPWSREGQSQADTKQVNVIYESYPGPQTISTPYGHYMKIEPGAQVTQ</sequence>
<name>A0A8B8I3A2_VANTA</name>
<keyword evidence="1" id="KW-0812">Transmembrane</keyword>
<evidence type="ECO:0000256" key="1">
    <source>
        <dbReference type="SAM" id="Phobius"/>
    </source>
</evidence>
<reference evidence="3" key="1">
    <citation type="submission" date="2025-08" db="UniProtKB">
        <authorList>
            <consortium name="RefSeq"/>
        </authorList>
    </citation>
    <scope>IDENTIFICATION</scope>
    <source>
        <tissue evidence="3">Whole body</tissue>
    </source>
</reference>
<feature type="transmembrane region" description="Helical" evidence="1">
    <location>
        <begin position="107"/>
        <end position="128"/>
    </location>
</feature>
<dbReference type="GeneID" id="113396742"/>
<dbReference type="RefSeq" id="XP_026490581.2">
    <property type="nucleotide sequence ID" value="XM_026634796.2"/>
</dbReference>
<keyword evidence="2" id="KW-1185">Reference proteome</keyword>
<evidence type="ECO:0000313" key="3">
    <source>
        <dbReference type="RefSeq" id="XP_026490581.2"/>
    </source>
</evidence>
<dbReference type="Proteomes" id="UP001652626">
    <property type="component" value="Chromosome 28"/>
</dbReference>
<proteinExistence type="predicted"/>
<feature type="transmembrane region" description="Helical" evidence="1">
    <location>
        <begin position="134"/>
        <end position="156"/>
    </location>
</feature>
<organism evidence="2 3">
    <name type="scientific">Vanessa tameamea</name>
    <name type="common">Kamehameha butterfly</name>
    <dbReference type="NCBI Taxonomy" id="334116"/>
    <lineage>
        <taxon>Eukaryota</taxon>
        <taxon>Metazoa</taxon>
        <taxon>Ecdysozoa</taxon>
        <taxon>Arthropoda</taxon>
        <taxon>Hexapoda</taxon>
        <taxon>Insecta</taxon>
        <taxon>Pterygota</taxon>
        <taxon>Neoptera</taxon>
        <taxon>Endopterygota</taxon>
        <taxon>Lepidoptera</taxon>
        <taxon>Glossata</taxon>
        <taxon>Ditrysia</taxon>
        <taxon>Papilionoidea</taxon>
        <taxon>Nymphalidae</taxon>
        <taxon>Nymphalinae</taxon>
        <taxon>Vanessa</taxon>
    </lineage>
</organism>
<dbReference type="OrthoDB" id="7453209at2759"/>
<keyword evidence="1" id="KW-1133">Transmembrane helix</keyword>
<dbReference type="AlphaFoldDB" id="A0A8B8I3A2"/>
<gene>
    <name evidence="3" type="primary">LOC113396742</name>
</gene>
<protein>
    <submittedName>
        <fullName evidence="3">Uncharacterized protein LOC113396742</fullName>
    </submittedName>
</protein>
<evidence type="ECO:0000313" key="2">
    <source>
        <dbReference type="Proteomes" id="UP001652626"/>
    </source>
</evidence>